<keyword evidence="5" id="KW-0732">Signal</keyword>
<dbReference type="Gene3D" id="3.40.50.1820">
    <property type="entry name" value="alpha/beta hydrolase"/>
    <property type="match status" value="1"/>
</dbReference>
<comment type="subcellular location">
    <subcellularLocation>
        <location evidence="1">Secreted</location>
    </subcellularLocation>
</comment>
<dbReference type="CDD" id="cd00707">
    <property type="entry name" value="Pancreat_lipase_like"/>
    <property type="match status" value="1"/>
</dbReference>
<dbReference type="GO" id="GO:0017171">
    <property type="term" value="F:serine hydrolase activity"/>
    <property type="evidence" value="ECO:0007669"/>
    <property type="project" value="TreeGrafter"/>
</dbReference>
<dbReference type="Pfam" id="PF00151">
    <property type="entry name" value="Lipase"/>
    <property type="match status" value="1"/>
</dbReference>
<evidence type="ECO:0000256" key="2">
    <source>
        <dbReference type="ARBA" id="ARBA00010701"/>
    </source>
</evidence>
<dbReference type="InterPro" id="IPR013818">
    <property type="entry name" value="Lipase"/>
</dbReference>
<keyword evidence="8" id="KW-1185">Reference proteome</keyword>
<feature type="domain" description="Lipase" evidence="6">
    <location>
        <begin position="47"/>
        <end position="333"/>
    </location>
</feature>
<dbReference type="SUPFAM" id="SSF53474">
    <property type="entry name" value="alpha/beta-Hydrolases"/>
    <property type="match status" value="1"/>
</dbReference>
<comment type="caution">
    <text evidence="7">The sequence shown here is derived from an EMBL/GenBank/DDBJ whole genome shotgun (WGS) entry which is preliminary data.</text>
</comment>
<evidence type="ECO:0000313" key="7">
    <source>
        <dbReference type="EMBL" id="KAJ3648994.1"/>
    </source>
</evidence>
<evidence type="ECO:0000313" key="8">
    <source>
        <dbReference type="Proteomes" id="UP001168821"/>
    </source>
</evidence>
<gene>
    <name evidence="7" type="ORF">Zmor_020758</name>
</gene>
<dbReference type="GO" id="GO:0016298">
    <property type="term" value="F:lipase activity"/>
    <property type="evidence" value="ECO:0007669"/>
    <property type="project" value="InterPro"/>
</dbReference>
<dbReference type="InterPro" id="IPR029058">
    <property type="entry name" value="AB_hydrolase_fold"/>
</dbReference>
<evidence type="ECO:0000256" key="4">
    <source>
        <dbReference type="RuleBase" id="RU004262"/>
    </source>
</evidence>
<dbReference type="PRINTS" id="PR00821">
    <property type="entry name" value="TAGLIPASE"/>
</dbReference>
<proteinExistence type="inferred from homology"/>
<feature type="chain" id="PRO_5041389079" description="Lipase domain-containing protein" evidence="5">
    <location>
        <begin position="18"/>
        <end position="353"/>
    </location>
</feature>
<evidence type="ECO:0000256" key="5">
    <source>
        <dbReference type="SAM" id="SignalP"/>
    </source>
</evidence>
<dbReference type="GO" id="GO:0005615">
    <property type="term" value="C:extracellular space"/>
    <property type="evidence" value="ECO:0007669"/>
    <property type="project" value="TreeGrafter"/>
</dbReference>
<organism evidence="7 8">
    <name type="scientific">Zophobas morio</name>
    <dbReference type="NCBI Taxonomy" id="2755281"/>
    <lineage>
        <taxon>Eukaryota</taxon>
        <taxon>Metazoa</taxon>
        <taxon>Ecdysozoa</taxon>
        <taxon>Arthropoda</taxon>
        <taxon>Hexapoda</taxon>
        <taxon>Insecta</taxon>
        <taxon>Pterygota</taxon>
        <taxon>Neoptera</taxon>
        <taxon>Endopterygota</taxon>
        <taxon>Coleoptera</taxon>
        <taxon>Polyphaga</taxon>
        <taxon>Cucujiformia</taxon>
        <taxon>Tenebrionidae</taxon>
        <taxon>Zophobas</taxon>
    </lineage>
</organism>
<evidence type="ECO:0000256" key="1">
    <source>
        <dbReference type="ARBA" id="ARBA00004613"/>
    </source>
</evidence>
<dbReference type="PANTHER" id="PTHR11610">
    <property type="entry name" value="LIPASE"/>
    <property type="match status" value="1"/>
</dbReference>
<evidence type="ECO:0000256" key="3">
    <source>
        <dbReference type="ARBA" id="ARBA00022525"/>
    </source>
</evidence>
<dbReference type="EMBL" id="JALNTZ010000006">
    <property type="protein sequence ID" value="KAJ3648994.1"/>
    <property type="molecule type" value="Genomic_DNA"/>
</dbReference>
<dbReference type="FunFam" id="3.40.50.1820:FF:000122">
    <property type="entry name" value="Vitellogenin-3-like Protein"/>
    <property type="match status" value="1"/>
</dbReference>
<dbReference type="PANTHER" id="PTHR11610:SF173">
    <property type="entry name" value="LIPASE DOMAIN-CONTAINING PROTEIN-RELATED"/>
    <property type="match status" value="1"/>
</dbReference>
<keyword evidence="3" id="KW-0964">Secreted</keyword>
<dbReference type="Proteomes" id="UP001168821">
    <property type="component" value="Unassembled WGS sequence"/>
</dbReference>
<sequence>MQEQILVLLFLISTVCFSEIQSEIEDRFKEDFYNIYKHVAIDEKEIANEHVTPDKIKYVLFTNKNPEKSIEVDSSDPKELNNPNVPIIFIIHGWIENREKEWYEDLKNAFLNRKPESYVVEVDWSEPAHQLYSVSSWNTKDVGATIGKFVVGLHKKYSVPLKNFLIVGHSLGGQVSGFIGKKVKELTNEQLPRIIALDPAGPAFTNRPEDERLNKNDAKVVHVIHTNGGTFGFKASCGTIDFFPNGGSLQPGCATIDLMDIKSVADPVACNHQRSWKYFIEAVLNPTSFMGVKCGGWLQYKTNFCEKKQVAMGDLETTETGDFYLETNKDKPFGKKSGVDDNPYVLPVPRKIF</sequence>
<evidence type="ECO:0000259" key="6">
    <source>
        <dbReference type="Pfam" id="PF00151"/>
    </source>
</evidence>
<reference evidence="7" key="1">
    <citation type="journal article" date="2023" name="G3 (Bethesda)">
        <title>Whole genome assemblies of Zophobas morio and Tenebrio molitor.</title>
        <authorList>
            <person name="Kaur S."/>
            <person name="Stinson S.A."/>
            <person name="diCenzo G.C."/>
        </authorList>
    </citation>
    <scope>NUCLEOTIDE SEQUENCE</scope>
    <source>
        <strain evidence="7">QUZm001</strain>
    </source>
</reference>
<feature type="signal peptide" evidence="5">
    <location>
        <begin position="1"/>
        <end position="17"/>
    </location>
</feature>
<dbReference type="InterPro" id="IPR033906">
    <property type="entry name" value="Lipase_N"/>
</dbReference>
<accession>A0AA38I599</accession>
<dbReference type="GO" id="GO:0016042">
    <property type="term" value="P:lipid catabolic process"/>
    <property type="evidence" value="ECO:0007669"/>
    <property type="project" value="TreeGrafter"/>
</dbReference>
<dbReference type="AlphaFoldDB" id="A0AA38I599"/>
<comment type="similarity">
    <text evidence="2 4">Belongs to the AB hydrolase superfamily. Lipase family.</text>
</comment>
<name>A0AA38I599_9CUCU</name>
<protein>
    <recommendedName>
        <fullName evidence="6">Lipase domain-containing protein</fullName>
    </recommendedName>
</protein>
<dbReference type="InterPro" id="IPR000734">
    <property type="entry name" value="TAG_lipase"/>
</dbReference>